<proteinExistence type="predicted"/>
<dbReference type="EMBL" id="CAJNOL010000240">
    <property type="protein sequence ID" value="CAF0955468.1"/>
    <property type="molecule type" value="Genomic_DNA"/>
</dbReference>
<dbReference type="EMBL" id="CAJNOH010000187">
    <property type="protein sequence ID" value="CAF0934813.1"/>
    <property type="molecule type" value="Genomic_DNA"/>
</dbReference>
<gene>
    <name evidence="3" type="ORF">JXQ802_LOCUS11914</name>
    <name evidence="2" type="ORF">PYM288_LOCUS11256</name>
</gene>
<dbReference type="AlphaFoldDB" id="A0A814BUE9"/>
<dbReference type="Proteomes" id="UP000663854">
    <property type="component" value="Unassembled WGS sequence"/>
</dbReference>
<protein>
    <submittedName>
        <fullName evidence="2">Uncharacterized protein</fullName>
    </submittedName>
</protein>
<name>A0A814BUE9_9BILA</name>
<keyword evidence="5" id="KW-1185">Reference proteome</keyword>
<keyword evidence="1" id="KW-0732">Signal</keyword>
<accession>A0A814BUE9</accession>
<feature type="signal peptide" evidence="1">
    <location>
        <begin position="1"/>
        <end position="16"/>
    </location>
</feature>
<evidence type="ECO:0000313" key="5">
    <source>
        <dbReference type="Proteomes" id="UP000663870"/>
    </source>
</evidence>
<evidence type="ECO:0000313" key="2">
    <source>
        <dbReference type="EMBL" id="CAF0934813.1"/>
    </source>
</evidence>
<evidence type="ECO:0000256" key="1">
    <source>
        <dbReference type="SAM" id="SignalP"/>
    </source>
</evidence>
<comment type="caution">
    <text evidence="2">The sequence shown here is derived from an EMBL/GenBank/DDBJ whole genome shotgun (WGS) entry which is preliminary data.</text>
</comment>
<evidence type="ECO:0000313" key="4">
    <source>
        <dbReference type="Proteomes" id="UP000663854"/>
    </source>
</evidence>
<evidence type="ECO:0000313" key="3">
    <source>
        <dbReference type="EMBL" id="CAF0955468.1"/>
    </source>
</evidence>
<sequence>MIIGFLLLLYVHHLNGVFSPDRTVYDAYGVKIAVNEILLVHAQNARNPPSFFIQFSPYNNTQSSSQCFINCLDSSQNYYVYTVAVGKKPNKNQIQFFFAGEWINDNSRPFIGVATYNLTNNLSDSPNSCANSFSYSIQYLDNYEHQEYYVIGVEPKDLLVYGFSNAFVTIFDSPNVLIFESWNRSLTWSNSSFIPRAVEINDNFGIIAGFVQNDPKERVKYSPIIYLLNFNSSNHRPIIVDQYIGTATPGT</sequence>
<organism evidence="2 4">
    <name type="scientific">Rotaria sordida</name>
    <dbReference type="NCBI Taxonomy" id="392033"/>
    <lineage>
        <taxon>Eukaryota</taxon>
        <taxon>Metazoa</taxon>
        <taxon>Spiralia</taxon>
        <taxon>Gnathifera</taxon>
        <taxon>Rotifera</taxon>
        <taxon>Eurotatoria</taxon>
        <taxon>Bdelloidea</taxon>
        <taxon>Philodinida</taxon>
        <taxon>Philodinidae</taxon>
        <taxon>Rotaria</taxon>
    </lineage>
</organism>
<reference evidence="2" key="1">
    <citation type="submission" date="2021-02" db="EMBL/GenBank/DDBJ databases">
        <authorList>
            <person name="Nowell W R."/>
        </authorList>
    </citation>
    <scope>NUCLEOTIDE SEQUENCE</scope>
</reference>
<dbReference type="Proteomes" id="UP000663870">
    <property type="component" value="Unassembled WGS sequence"/>
</dbReference>
<feature type="chain" id="PRO_5044131874" evidence="1">
    <location>
        <begin position="17"/>
        <end position="251"/>
    </location>
</feature>